<sequence>MSPQGAVGCFNLSTFRAAFNSFRSTELNRVTSDTRDLLLYDEGLPAASSSANPFTKLSIPKTNTINKVAMEAVTCCKACEAVRECAAQRFSHCWFIWLLERPSCCSCGGAVKSWKVSSTGVSVNTGVSYCGSLEGTDHFDCFYCRVLETGAVTSATLRPRGREAAWTGHQSIPAATGTRGRLDGSPVYHSWSTWRKSWESTSVSCV</sequence>
<keyword evidence="2" id="KW-1185">Reference proteome</keyword>
<comment type="caution">
    <text evidence="1">The sequence shown here is derived from an EMBL/GenBank/DDBJ whole genome shotgun (WGS) entry which is preliminary data.</text>
</comment>
<accession>A0A5C6P257</accession>
<dbReference type="EMBL" id="RHFK02000008">
    <property type="protein sequence ID" value="TWW72210.1"/>
    <property type="molecule type" value="Genomic_DNA"/>
</dbReference>
<evidence type="ECO:0000313" key="1">
    <source>
        <dbReference type="EMBL" id="TWW72210.1"/>
    </source>
</evidence>
<evidence type="ECO:0000313" key="2">
    <source>
        <dbReference type="Proteomes" id="UP000324091"/>
    </source>
</evidence>
<protein>
    <submittedName>
        <fullName evidence="1">Uncharacterized protein</fullName>
    </submittedName>
</protein>
<dbReference type="Proteomes" id="UP000324091">
    <property type="component" value="Chromosome 16"/>
</dbReference>
<organism evidence="1 2">
    <name type="scientific">Takifugu flavidus</name>
    <name type="common">sansaifugu</name>
    <dbReference type="NCBI Taxonomy" id="433684"/>
    <lineage>
        <taxon>Eukaryota</taxon>
        <taxon>Metazoa</taxon>
        <taxon>Chordata</taxon>
        <taxon>Craniata</taxon>
        <taxon>Vertebrata</taxon>
        <taxon>Euteleostomi</taxon>
        <taxon>Actinopterygii</taxon>
        <taxon>Neopterygii</taxon>
        <taxon>Teleostei</taxon>
        <taxon>Neoteleostei</taxon>
        <taxon>Acanthomorphata</taxon>
        <taxon>Eupercaria</taxon>
        <taxon>Tetraodontiformes</taxon>
        <taxon>Tetradontoidea</taxon>
        <taxon>Tetraodontidae</taxon>
        <taxon>Takifugu</taxon>
    </lineage>
</organism>
<proteinExistence type="predicted"/>
<reference evidence="1 2" key="1">
    <citation type="submission" date="2019-04" db="EMBL/GenBank/DDBJ databases">
        <title>Chromosome genome assembly for Takifugu flavidus.</title>
        <authorList>
            <person name="Xiao S."/>
        </authorList>
    </citation>
    <scope>NUCLEOTIDE SEQUENCE [LARGE SCALE GENOMIC DNA]</scope>
    <source>
        <strain evidence="1">HTHZ2018</strain>
        <tissue evidence="1">Muscle</tissue>
    </source>
</reference>
<gene>
    <name evidence="1" type="ORF">D4764_16G0007070</name>
</gene>
<dbReference type="AlphaFoldDB" id="A0A5C6P257"/>
<name>A0A5C6P257_9TELE</name>